<dbReference type="Pfam" id="PF21704">
    <property type="entry name" value="POLH-Rev1_HhH"/>
    <property type="match status" value="1"/>
</dbReference>
<accession>A0A9D5D1Q0</accession>
<keyword evidence="10" id="KW-0460">Magnesium</keyword>
<name>A0A9D5D1Q0_9LILI</name>
<proteinExistence type="inferred from homology"/>
<dbReference type="Gene3D" id="1.10.150.20">
    <property type="entry name" value="5' to 3' exonuclease, C-terminal subdomain"/>
    <property type="match status" value="1"/>
</dbReference>
<dbReference type="PANTHER" id="PTHR45873">
    <property type="entry name" value="DNA POLYMERASE ETA"/>
    <property type="match status" value="1"/>
</dbReference>
<dbReference type="PROSITE" id="PS50011">
    <property type="entry name" value="PROTEIN_KINASE_DOM"/>
    <property type="match status" value="1"/>
</dbReference>
<keyword evidence="19" id="KW-1185">Reference proteome</keyword>
<keyword evidence="6" id="KW-0808">Transferase</keyword>
<dbReference type="InterPro" id="IPR011009">
    <property type="entry name" value="Kinase-like_dom_sf"/>
</dbReference>
<dbReference type="FunFam" id="3.30.1490.100:FF:000006">
    <property type="entry name" value="DNA polymerase eta"/>
    <property type="match status" value="1"/>
</dbReference>
<feature type="transmembrane region" description="Helical" evidence="15">
    <location>
        <begin position="778"/>
        <end position="800"/>
    </location>
</feature>
<evidence type="ECO:0000259" key="16">
    <source>
        <dbReference type="PROSITE" id="PS50011"/>
    </source>
</evidence>
<feature type="domain" description="Protein kinase" evidence="16">
    <location>
        <begin position="850"/>
        <end position="1129"/>
    </location>
</feature>
<evidence type="ECO:0000256" key="1">
    <source>
        <dbReference type="ARBA" id="ARBA00001936"/>
    </source>
</evidence>
<evidence type="ECO:0000256" key="7">
    <source>
        <dbReference type="ARBA" id="ARBA00022695"/>
    </source>
</evidence>
<reference evidence="18" key="2">
    <citation type="journal article" date="2022" name="Hortic Res">
        <title>The genome of Dioscorea zingiberensis sheds light on the biosynthesis, origin and evolution of the medicinally important diosgenin saponins.</title>
        <authorList>
            <person name="Li Y."/>
            <person name="Tan C."/>
            <person name="Li Z."/>
            <person name="Guo J."/>
            <person name="Li S."/>
            <person name="Chen X."/>
            <person name="Wang C."/>
            <person name="Dai X."/>
            <person name="Yang H."/>
            <person name="Song W."/>
            <person name="Hou L."/>
            <person name="Xu J."/>
            <person name="Tong Z."/>
            <person name="Xu A."/>
            <person name="Yuan X."/>
            <person name="Wang W."/>
            <person name="Yang Q."/>
            <person name="Chen L."/>
            <person name="Sun Z."/>
            <person name="Wang K."/>
            <person name="Pan B."/>
            <person name="Chen J."/>
            <person name="Bao Y."/>
            <person name="Liu F."/>
            <person name="Qi X."/>
            <person name="Gang D.R."/>
            <person name="Wen J."/>
            <person name="Li J."/>
        </authorList>
    </citation>
    <scope>NUCLEOTIDE SEQUENCE</scope>
    <source>
        <strain evidence="18">Dzin_1.0</strain>
    </source>
</reference>
<evidence type="ECO:0000256" key="5">
    <source>
        <dbReference type="ARBA" id="ARBA00012417"/>
    </source>
</evidence>
<dbReference type="Gene3D" id="1.10.510.10">
    <property type="entry name" value="Transferase(Phosphotransferase) domain 1"/>
    <property type="match status" value="1"/>
</dbReference>
<dbReference type="Pfam" id="PF00817">
    <property type="entry name" value="IMS"/>
    <property type="match status" value="1"/>
</dbReference>
<dbReference type="GO" id="GO:0046872">
    <property type="term" value="F:metal ion binding"/>
    <property type="evidence" value="ECO:0007669"/>
    <property type="project" value="UniProtKB-KW"/>
</dbReference>
<dbReference type="Gene3D" id="3.30.70.270">
    <property type="match status" value="1"/>
</dbReference>
<evidence type="ECO:0000256" key="4">
    <source>
        <dbReference type="ARBA" id="ARBA00010945"/>
    </source>
</evidence>
<dbReference type="Pfam" id="PF00069">
    <property type="entry name" value="Pkinase"/>
    <property type="match status" value="1"/>
</dbReference>
<evidence type="ECO:0000256" key="10">
    <source>
        <dbReference type="ARBA" id="ARBA00022842"/>
    </source>
</evidence>
<dbReference type="PROSITE" id="PS50173">
    <property type="entry name" value="UMUC"/>
    <property type="match status" value="1"/>
</dbReference>
<dbReference type="FunFam" id="3.30.70.270:FF:000029">
    <property type="entry name" value="DNA polymerase eta"/>
    <property type="match status" value="1"/>
</dbReference>
<dbReference type="PROSITE" id="PS00108">
    <property type="entry name" value="PROTEIN_KINASE_ST"/>
    <property type="match status" value="1"/>
</dbReference>
<dbReference type="GO" id="GO:0005634">
    <property type="term" value="C:nucleus"/>
    <property type="evidence" value="ECO:0007669"/>
    <property type="project" value="UniProtKB-SubCell"/>
</dbReference>
<dbReference type="InterPro" id="IPR000719">
    <property type="entry name" value="Prot_kinase_dom"/>
</dbReference>
<keyword evidence="11" id="KW-0234">DNA repair</keyword>
<dbReference type="GO" id="GO:0006281">
    <property type="term" value="P:DNA repair"/>
    <property type="evidence" value="ECO:0007669"/>
    <property type="project" value="UniProtKB-KW"/>
</dbReference>
<comment type="subcellular location">
    <subcellularLocation>
        <location evidence="3">Nucleus</location>
    </subcellularLocation>
</comment>
<dbReference type="GO" id="GO:0035861">
    <property type="term" value="C:site of double-strand break"/>
    <property type="evidence" value="ECO:0007669"/>
    <property type="project" value="TreeGrafter"/>
</dbReference>
<evidence type="ECO:0000259" key="17">
    <source>
        <dbReference type="PROSITE" id="PS50173"/>
    </source>
</evidence>
<dbReference type="GO" id="GO:0009411">
    <property type="term" value="P:response to UV"/>
    <property type="evidence" value="ECO:0007669"/>
    <property type="project" value="UniProtKB-ARBA"/>
</dbReference>
<dbReference type="InterPro" id="IPR017961">
    <property type="entry name" value="DNA_pol_Y-fam_little_finger"/>
</dbReference>
<evidence type="ECO:0000256" key="12">
    <source>
        <dbReference type="ARBA" id="ARBA00023242"/>
    </source>
</evidence>
<evidence type="ECO:0000256" key="2">
    <source>
        <dbReference type="ARBA" id="ARBA00001946"/>
    </source>
</evidence>
<evidence type="ECO:0000256" key="6">
    <source>
        <dbReference type="ARBA" id="ARBA00022679"/>
    </source>
</evidence>
<organism evidence="18 19">
    <name type="scientific">Dioscorea zingiberensis</name>
    <dbReference type="NCBI Taxonomy" id="325984"/>
    <lineage>
        <taxon>Eukaryota</taxon>
        <taxon>Viridiplantae</taxon>
        <taxon>Streptophyta</taxon>
        <taxon>Embryophyta</taxon>
        <taxon>Tracheophyta</taxon>
        <taxon>Spermatophyta</taxon>
        <taxon>Magnoliopsida</taxon>
        <taxon>Liliopsida</taxon>
        <taxon>Dioscoreales</taxon>
        <taxon>Dioscoreaceae</taxon>
        <taxon>Dioscorea</taxon>
    </lineage>
</organism>
<keyword evidence="7" id="KW-0548">Nucleotidyltransferase</keyword>
<dbReference type="Proteomes" id="UP001085076">
    <property type="component" value="Miscellaneous, Linkage group lg02"/>
</dbReference>
<dbReference type="GO" id="GO:0042276">
    <property type="term" value="P:error-prone translesion synthesis"/>
    <property type="evidence" value="ECO:0007669"/>
    <property type="project" value="TreeGrafter"/>
</dbReference>
<dbReference type="InterPro" id="IPR001126">
    <property type="entry name" value="UmuC"/>
</dbReference>
<dbReference type="EMBL" id="JAGGNH010000002">
    <property type="protein sequence ID" value="KAJ0982867.1"/>
    <property type="molecule type" value="Genomic_DNA"/>
</dbReference>
<keyword evidence="15" id="KW-1133">Transmembrane helix</keyword>
<dbReference type="GO" id="GO:0005657">
    <property type="term" value="C:replication fork"/>
    <property type="evidence" value="ECO:0007669"/>
    <property type="project" value="TreeGrafter"/>
</dbReference>
<dbReference type="InterPro" id="IPR043128">
    <property type="entry name" value="Rev_trsase/Diguanyl_cyclase"/>
</dbReference>
<evidence type="ECO:0000313" key="19">
    <source>
        <dbReference type="Proteomes" id="UP001085076"/>
    </source>
</evidence>
<evidence type="ECO:0000313" key="18">
    <source>
        <dbReference type="EMBL" id="KAJ0982867.1"/>
    </source>
</evidence>
<dbReference type="InterPro" id="IPR008271">
    <property type="entry name" value="Ser/Thr_kinase_AS"/>
</dbReference>
<dbReference type="Gene3D" id="3.40.1170.60">
    <property type="match status" value="1"/>
</dbReference>
<keyword evidence="15" id="KW-0472">Membrane</keyword>
<dbReference type="GO" id="GO:0003684">
    <property type="term" value="F:damaged DNA binding"/>
    <property type="evidence" value="ECO:0007669"/>
    <property type="project" value="InterPro"/>
</dbReference>
<feature type="domain" description="UmuC" evidence="17">
    <location>
        <begin position="14"/>
        <end position="214"/>
    </location>
</feature>
<comment type="cofactor">
    <cofactor evidence="1">
        <name>Mn(2+)</name>
        <dbReference type="ChEBI" id="CHEBI:29035"/>
    </cofactor>
</comment>
<dbReference type="SUPFAM" id="SSF56112">
    <property type="entry name" value="Protein kinase-like (PK-like)"/>
    <property type="match status" value="1"/>
</dbReference>
<comment type="catalytic activity">
    <reaction evidence="14">
        <text>DNA(n) + a 2'-deoxyribonucleoside 5'-triphosphate = DNA(n+1) + diphosphate</text>
        <dbReference type="Rhea" id="RHEA:22508"/>
        <dbReference type="Rhea" id="RHEA-COMP:17339"/>
        <dbReference type="Rhea" id="RHEA-COMP:17340"/>
        <dbReference type="ChEBI" id="CHEBI:33019"/>
        <dbReference type="ChEBI" id="CHEBI:61560"/>
        <dbReference type="ChEBI" id="CHEBI:173112"/>
        <dbReference type="EC" id="2.7.7.7"/>
    </reaction>
</comment>
<evidence type="ECO:0000256" key="8">
    <source>
        <dbReference type="ARBA" id="ARBA00022723"/>
    </source>
</evidence>
<dbReference type="EC" id="2.7.7.7" evidence="5"/>
<dbReference type="GO" id="GO:0004672">
    <property type="term" value="F:protein kinase activity"/>
    <property type="evidence" value="ECO:0007669"/>
    <property type="project" value="InterPro"/>
</dbReference>
<dbReference type="GO" id="GO:0005524">
    <property type="term" value="F:ATP binding"/>
    <property type="evidence" value="ECO:0007669"/>
    <property type="project" value="InterPro"/>
</dbReference>
<dbReference type="InterPro" id="IPR052230">
    <property type="entry name" value="DNA_polymerase_eta"/>
</dbReference>
<keyword evidence="12" id="KW-0539">Nucleus</keyword>
<keyword evidence="15" id="KW-0812">Transmembrane</keyword>
<keyword evidence="8" id="KW-0479">Metal-binding</keyword>
<evidence type="ECO:0000256" key="9">
    <source>
        <dbReference type="ARBA" id="ARBA00022763"/>
    </source>
</evidence>
<dbReference type="InterPro" id="IPR036775">
    <property type="entry name" value="DNA_pol_Y-fam_lit_finger_sf"/>
</dbReference>
<sequence length="1129" mass="125199">MPIPRPAPQAARVIAHVDMDCFYVQVEQRKKPELRGLPTAVVQYNAWKGGGLIAVGYEARKFGVKRSMRGDEAKEVCPDIQLIQVPVARGKADLKSYRDAGSEVVSILSAKGRCERASIDEVYLDLTDAAESMLSETPPEMLESIEKEALKSHVLGLTDDGKENEENVRRWLCQDDADHEDKLLACGAIIVSQLRIQVLEETQFTCSAGIAHNKQNLQVQCINLLSKTVVPTSCVRDLLASLPVKKMKQLGGKLGSSLQSDLGVQTVGDLLQFSVEKLQERYGTNTGSWLWNIARGISGEEVESRLLPKSHGCGKTFPGPQALKSIASVEHWLNQLCEELSERIQYDLDQNKRIAHTLTLHAGAFMYNEKELQRKFPSKSCQLRYGIAKMQEDAKKLFDSGLRDFVSPHNKRWGITSLSVSASKILDIPSGTCSISSFFQGKDCHSLSSSGSIGFNHDQSLPSPSGSHSGNKICTTPMYDMLQLRPSCEKICDGHDTSKQNKTLDVRGTSLKKRKGKEPGSILRYFQGCDFSAKQVFDGSSQMSTPLSASGQTDTLTSDSESYVDLDATEHQRRHLLCGDNDNDRIHEEQTMPTRTAWHLNVEDIDPSVIDELPLEIQREVRGWLHPPKRVQAAKHCSQITQYFSPAKNSLLTHLSCLLFLLLTTTTTTTNSIYNGSFCNKTTGFCTNTSRPTDRYNSTNASIPRTSNRNASIPVIPVTSNRNASITITSNSSSSPSSSSPNSNSIYNGGLCNKTTGFCINTSPPPGDGKKKLSVIDIVFIIIGSVVFVTLMLILVYLYLSKRNPFGLCGSNATASDPTNSNADTYVSSFKIRIFKVYQSDELRNATNCFSDDNILGQGGFGPVYKGVLHGEEIAVKKLSTEMVGREHGVRAIRSEIESLAMAKHRNLVELFGFSSDGNDQLLVYEFLENRSLDMFLFDSNKRRLLSWQTRYNIIDGVARGLGYIHLGLSTTIIHRDLKASNVLLDRNMNPKISDFGLARILGNDRTHAYTMHNAGTRGYMAPEYLSDNKYSAKSDVFSFGILVLEIVSGKRNNSYYFICEKNLPDLQSYAKKVGDEGTPLQLVDEDLNQEYNEQEALKCIKIGLLCIQENPADRPTMKDVLRILDNEF</sequence>
<dbReference type="OrthoDB" id="5723at2759"/>
<dbReference type="SUPFAM" id="SSF100879">
    <property type="entry name" value="Lesion bypass DNA polymerase (Y-family), little finger domain"/>
    <property type="match status" value="1"/>
</dbReference>
<keyword evidence="9" id="KW-0227">DNA damage</keyword>
<evidence type="ECO:0000256" key="15">
    <source>
        <dbReference type="SAM" id="Phobius"/>
    </source>
</evidence>
<dbReference type="GO" id="GO:0003887">
    <property type="term" value="F:DNA-directed DNA polymerase activity"/>
    <property type="evidence" value="ECO:0007669"/>
    <property type="project" value="UniProtKB-EC"/>
</dbReference>
<dbReference type="Gene3D" id="3.30.200.20">
    <property type="entry name" value="Phosphorylase Kinase, domain 1"/>
    <property type="match status" value="1"/>
</dbReference>
<evidence type="ECO:0000256" key="3">
    <source>
        <dbReference type="ARBA" id="ARBA00004123"/>
    </source>
</evidence>
<evidence type="ECO:0000256" key="11">
    <source>
        <dbReference type="ARBA" id="ARBA00023204"/>
    </source>
</evidence>
<comment type="similarity">
    <text evidence="4">Belongs to the DNA polymerase type-Y family.</text>
</comment>
<comment type="cofactor">
    <cofactor evidence="2">
        <name>Mg(2+)</name>
        <dbReference type="ChEBI" id="CHEBI:18420"/>
    </cofactor>
</comment>
<dbReference type="Pfam" id="PF11799">
    <property type="entry name" value="IMS_C"/>
    <property type="match status" value="1"/>
</dbReference>
<dbReference type="FunFam" id="1.10.150.20:FF:000014">
    <property type="entry name" value="Polymerase (DNA directed), eta"/>
    <property type="match status" value="1"/>
</dbReference>
<evidence type="ECO:0000256" key="13">
    <source>
        <dbReference type="ARBA" id="ARBA00044975"/>
    </source>
</evidence>
<dbReference type="InterPro" id="IPR043502">
    <property type="entry name" value="DNA/RNA_pol_sf"/>
</dbReference>
<gene>
    <name evidence="18" type="ORF">J5N97_011122</name>
</gene>
<reference evidence="18" key="1">
    <citation type="submission" date="2021-03" db="EMBL/GenBank/DDBJ databases">
        <authorList>
            <person name="Li Z."/>
            <person name="Yang C."/>
        </authorList>
    </citation>
    <scope>NUCLEOTIDE SEQUENCE</scope>
    <source>
        <strain evidence="18">Dzin_1.0</strain>
        <tissue evidence="18">Leaf</tissue>
    </source>
</reference>
<dbReference type="FunFam" id="1.10.510.10:FF:000384">
    <property type="entry name" value="G-type lectin S-receptor-like serine/threonine-protein kinase"/>
    <property type="match status" value="1"/>
</dbReference>
<dbReference type="Gene3D" id="3.30.1490.100">
    <property type="entry name" value="DNA polymerase, Y-family, little finger domain"/>
    <property type="match status" value="1"/>
</dbReference>
<dbReference type="SMART" id="SM00220">
    <property type="entry name" value="S_TKc"/>
    <property type="match status" value="1"/>
</dbReference>
<protein>
    <recommendedName>
        <fullName evidence="13">DNA polymerase eta</fullName>
        <ecNumber evidence="5">2.7.7.7</ecNumber>
    </recommendedName>
</protein>
<dbReference type="PANTHER" id="PTHR45873:SF1">
    <property type="entry name" value="DNA POLYMERASE ETA"/>
    <property type="match status" value="1"/>
</dbReference>
<comment type="caution">
    <text evidence="18">The sequence shown here is derived from an EMBL/GenBank/DDBJ whole genome shotgun (WGS) entry which is preliminary data.</text>
</comment>
<evidence type="ECO:0000256" key="14">
    <source>
        <dbReference type="ARBA" id="ARBA00049244"/>
    </source>
</evidence>
<dbReference type="CDD" id="cd14066">
    <property type="entry name" value="STKc_IRAK"/>
    <property type="match status" value="1"/>
</dbReference>
<dbReference type="FunFam" id="3.40.1170.60:FF:000003">
    <property type="entry name" value="DNA polymerase eta"/>
    <property type="match status" value="1"/>
</dbReference>
<dbReference type="SUPFAM" id="SSF56672">
    <property type="entry name" value="DNA/RNA polymerases"/>
    <property type="match status" value="1"/>
</dbReference>
<dbReference type="AlphaFoldDB" id="A0A9D5D1Q0"/>